<evidence type="ECO:0000313" key="2">
    <source>
        <dbReference type="Proteomes" id="UP001177260"/>
    </source>
</evidence>
<dbReference type="EMBL" id="JAOPJF010000027">
    <property type="protein sequence ID" value="KAK1145000.1"/>
    <property type="molecule type" value="Genomic_DNA"/>
</dbReference>
<sequence length="396" mass="43316">MAPLDANVGASTRSLHADDPLNLVTDVAPPLHLSTTFRYPDNPDDLVPAKDLSGYDQDKTKHIYSRATAPNYTRFEMILSSLLNGDVISYSSGLSALHAALTLLNPRRISIGNGYHGCHGVIALFSRITGLQKLDLDCPAEELQAGDVILLETPVNPQGTAFNIEEYAKKAHSRGAHLIVDSTFAPPGLQDPFLWGADIVMHSGTKYFGGHSDMLCGVLATKRQDWARQLSADRVFLGSVLGNMEGWLGVRSLRTLEIRVQRQSQNATNLVTWLDTALRTPNPAAGSDEAATQSALQGVYHASLQKDDASWLLKQMPNGFGPVFSIMTKEEDVARKLPSKLAFFQHATSLGGVETLIEWRTMSDPTVDTRLLRISIGLENWEDLRADLVQAFRALA</sequence>
<accession>A0ACC3B3X1</accession>
<comment type="caution">
    <text evidence="1">The sequence shown here is derived from an EMBL/GenBank/DDBJ whole genome shotgun (WGS) entry which is preliminary data.</text>
</comment>
<keyword evidence="2" id="KW-1185">Reference proteome</keyword>
<name>A0ACC3B3X1_9EURO</name>
<reference evidence="1 2" key="1">
    <citation type="journal article" date="2023" name="ACS Omega">
        <title>Identification of the Neoaspergillic Acid Biosynthesis Gene Cluster by Establishing an In Vitro CRISPR-Ribonucleoprotein Genetic System in Aspergillus melleus.</title>
        <authorList>
            <person name="Yuan B."/>
            <person name="Grau M.F."/>
            <person name="Murata R.M."/>
            <person name="Torok T."/>
            <person name="Venkateswaran K."/>
            <person name="Stajich J.E."/>
            <person name="Wang C.C.C."/>
        </authorList>
    </citation>
    <scope>NUCLEOTIDE SEQUENCE [LARGE SCALE GENOMIC DNA]</scope>
    <source>
        <strain evidence="1 2">IMV 1140</strain>
    </source>
</reference>
<proteinExistence type="predicted"/>
<organism evidence="1 2">
    <name type="scientific">Aspergillus melleus</name>
    <dbReference type="NCBI Taxonomy" id="138277"/>
    <lineage>
        <taxon>Eukaryota</taxon>
        <taxon>Fungi</taxon>
        <taxon>Dikarya</taxon>
        <taxon>Ascomycota</taxon>
        <taxon>Pezizomycotina</taxon>
        <taxon>Eurotiomycetes</taxon>
        <taxon>Eurotiomycetidae</taxon>
        <taxon>Eurotiales</taxon>
        <taxon>Aspergillaceae</taxon>
        <taxon>Aspergillus</taxon>
        <taxon>Aspergillus subgen. Circumdati</taxon>
    </lineage>
</organism>
<gene>
    <name evidence="1" type="ORF">N8T08_004715</name>
</gene>
<evidence type="ECO:0000313" key="1">
    <source>
        <dbReference type="EMBL" id="KAK1145000.1"/>
    </source>
</evidence>
<dbReference type="Proteomes" id="UP001177260">
    <property type="component" value="Unassembled WGS sequence"/>
</dbReference>
<protein>
    <submittedName>
        <fullName evidence="1">Uncharacterized protein</fullName>
    </submittedName>
</protein>